<feature type="non-terminal residue" evidence="2">
    <location>
        <position position="1"/>
    </location>
</feature>
<dbReference type="PANTHER" id="PTHR43750">
    <property type="entry name" value="UDP-GLUCOSE 6-DEHYDROGENASE TUAD"/>
    <property type="match status" value="1"/>
</dbReference>
<dbReference type="SUPFAM" id="SSF52413">
    <property type="entry name" value="UDP-glucose/GDP-mannose dehydrogenase C-terminal domain"/>
    <property type="match status" value="1"/>
</dbReference>
<dbReference type="PANTHER" id="PTHR43750:SF3">
    <property type="entry name" value="UDP-GLUCOSE 6-DEHYDROGENASE TUAD"/>
    <property type="match status" value="1"/>
</dbReference>
<dbReference type="InterPro" id="IPR014026">
    <property type="entry name" value="UDP-Glc/GDP-Man_DH_dimer"/>
</dbReference>
<name>X0UD95_9ZZZZ</name>
<dbReference type="Pfam" id="PF00984">
    <property type="entry name" value="UDPG_MGDP_dh"/>
    <property type="match status" value="1"/>
</dbReference>
<dbReference type="InterPro" id="IPR008927">
    <property type="entry name" value="6-PGluconate_DH-like_C_sf"/>
</dbReference>
<evidence type="ECO:0000313" key="2">
    <source>
        <dbReference type="EMBL" id="GAG03540.1"/>
    </source>
</evidence>
<evidence type="ECO:0000259" key="1">
    <source>
        <dbReference type="SMART" id="SM00984"/>
    </source>
</evidence>
<dbReference type="InterPro" id="IPR014027">
    <property type="entry name" value="UDP-Glc/GDP-Man_DH_C"/>
</dbReference>
<dbReference type="Gene3D" id="3.40.50.720">
    <property type="entry name" value="NAD(P)-binding Rossmann-like Domain"/>
    <property type="match status" value="1"/>
</dbReference>
<accession>X0UD95</accession>
<dbReference type="SMART" id="SM00984">
    <property type="entry name" value="UDPG_MGDP_dh_C"/>
    <property type="match status" value="1"/>
</dbReference>
<dbReference type="InterPro" id="IPR036220">
    <property type="entry name" value="UDP-Glc/GDP-Man_DH_C_sf"/>
</dbReference>
<dbReference type="SUPFAM" id="SSF48179">
    <property type="entry name" value="6-phosphogluconate dehydrogenase C-terminal domain-like"/>
    <property type="match status" value="1"/>
</dbReference>
<dbReference type="Pfam" id="PF03720">
    <property type="entry name" value="UDPG_MGDP_dh_C"/>
    <property type="match status" value="1"/>
</dbReference>
<feature type="domain" description="UDP-glucose/GDP-mannose dehydrogenase C-terminal" evidence="1">
    <location>
        <begin position="62"/>
        <end position="165"/>
    </location>
</feature>
<sequence length="183" mass="20371">AGVGFGGSCFHKDVNAIKAWSKSKGYPSRLLEAVLDINDDQAIHIVDIAEDLAGDLKNKRITLLGLAFKPGTDDMRQAASIRVVNELRKRGIQDIVGYDPKANETAEIELGDKISYAISIEQALNGSECALLLTEWDDFKALTPEDFKKHMKTPNLVDGRRLYDYEMFNSALPFRTIGRINLE</sequence>
<proteinExistence type="predicted"/>
<dbReference type="EMBL" id="BARS01020116">
    <property type="protein sequence ID" value="GAG03540.1"/>
    <property type="molecule type" value="Genomic_DNA"/>
</dbReference>
<organism evidence="2">
    <name type="scientific">marine sediment metagenome</name>
    <dbReference type="NCBI Taxonomy" id="412755"/>
    <lineage>
        <taxon>unclassified sequences</taxon>
        <taxon>metagenomes</taxon>
        <taxon>ecological metagenomes</taxon>
    </lineage>
</organism>
<dbReference type="GO" id="GO:0016616">
    <property type="term" value="F:oxidoreductase activity, acting on the CH-OH group of donors, NAD or NADP as acceptor"/>
    <property type="evidence" value="ECO:0007669"/>
    <property type="project" value="InterPro"/>
</dbReference>
<gene>
    <name evidence="2" type="ORF">S01H1_32483</name>
</gene>
<reference evidence="2" key="1">
    <citation type="journal article" date="2014" name="Front. Microbiol.">
        <title>High frequency of phylogenetically diverse reductive dehalogenase-homologous genes in deep subseafloor sedimentary metagenomes.</title>
        <authorList>
            <person name="Kawai M."/>
            <person name="Futagami T."/>
            <person name="Toyoda A."/>
            <person name="Takaki Y."/>
            <person name="Nishi S."/>
            <person name="Hori S."/>
            <person name="Arai W."/>
            <person name="Tsubouchi T."/>
            <person name="Morono Y."/>
            <person name="Uchiyama I."/>
            <person name="Ito T."/>
            <person name="Fujiyama A."/>
            <person name="Inagaki F."/>
            <person name="Takami H."/>
        </authorList>
    </citation>
    <scope>NUCLEOTIDE SEQUENCE</scope>
    <source>
        <strain evidence="2">Expedition CK06-06</strain>
    </source>
</reference>
<dbReference type="GO" id="GO:0051287">
    <property type="term" value="F:NAD binding"/>
    <property type="evidence" value="ECO:0007669"/>
    <property type="project" value="InterPro"/>
</dbReference>
<dbReference type="AlphaFoldDB" id="X0UD95"/>
<protein>
    <recommendedName>
        <fullName evidence="1">UDP-glucose/GDP-mannose dehydrogenase C-terminal domain-containing protein</fullName>
    </recommendedName>
</protein>
<comment type="caution">
    <text evidence="2">The sequence shown here is derived from an EMBL/GenBank/DDBJ whole genome shotgun (WGS) entry which is preliminary data.</text>
</comment>